<proteinExistence type="predicted"/>
<name>A0A291B0V8_9VIRU</name>
<feature type="compositionally biased region" description="Low complexity" evidence="1">
    <location>
        <begin position="1"/>
        <end position="10"/>
    </location>
</feature>
<organism evidence="2">
    <name type="scientific">Shrimp hemocyte iridescent virus</name>
    <dbReference type="NCBI Taxonomy" id="2039780"/>
    <lineage>
        <taxon>Viruses</taxon>
        <taxon>Varidnaviria</taxon>
        <taxon>Bamfordvirae</taxon>
        <taxon>Nucleocytoviricota</taxon>
        <taxon>Megaviricetes</taxon>
        <taxon>Pimascovirales</taxon>
        <taxon>Pimascovirales incertae sedis</taxon>
        <taxon>Iridoviridae</taxon>
        <taxon>Betairidovirinae</taxon>
        <taxon>Decapodiridovirus</taxon>
        <taxon>Decapodiridovirus litopenaeus1</taxon>
        <taxon>Decapod iridescent virus 1</taxon>
    </lineage>
</organism>
<protein>
    <submittedName>
        <fullName evidence="2">Uncharacterized protein</fullName>
    </submittedName>
</protein>
<dbReference type="KEGG" id="vg:65099892"/>
<dbReference type="GeneID" id="65099892"/>
<keyword evidence="3" id="KW-1185">Reference proteome</keyword>
<gene>
    <name evidence="2" type="primary">120R</name>
</gene>
<feature type="region of interest" description="Disordered" evidence="1">
    <location>
        <begin position="1"/>
        <end position="107"/>
    </location>
</feature>
<dbReference type="RefSeq" id="YP_010084872.1">
    <property type="nucleotide sequence ID" value="NC_055165.1"/>
</dbReference>
<feature type="compositionally biased region" description="Polar residues" evidence="1">
    <location>
        <begin position="26"/>
        <end position="63"/>
    </location>
</feature>
<reference evidence="2" key="1">
    <citation type="journal article" date="2017" name="Arch. Virol.">
        <title>Complete genome sequence of shrimp hemocyte iridescent virus (SHIV) isolated from white leg shrimp, Litopenaeus vannamei.</title>
        <authorList>
            <person name="Qiu L."/>
            <person name="Chen M.M."/>
            <person name="Wang R.Y."/>
            <person name="Wan X.Y."/>
            <person name="Li C."/>
            <person name="Zhang Q.L."/>
            <person name="Dong X."/>
            <person name="Yang B."/>
            <person name="Xiang J.H."/>
            <person name="Huang J."/>
        </authorList>
    </citation>
    <scope>NUCLEOTIDE SEQUENCE [LARGE SCALE GENOMIC DNA]</scope>
    <source>
        <strain evidence="2">20141215</strain>
    </source>
</reference>
<evidence type="ECO:0000313" key="3">
    <source>
        <dbReference type="Proteomes" id="UP000297192"/>
    </source>
</evidence>
<feature type="compositionally biased region" description="Polar residues" evidence="1">
    <location>
        <begin position="88"/>
        <end position="107"/>
    </location>
</feature>
<dbReference type="Proteomes" id="UP000297192">
    <property type="component" value="Segment"/>
</dbReference>
<sequence>MNFNNNNSQNMYGSPFANWDEELQPMDTSFQQSNSPFTPSGAQSNSPFTPLQSTPLQGGSSPFTLPAPGAPLQGAYLSPPPFQGEPPQGSQVNEIQTRVFNSQTSPK</sequence>
<evidence type="ECO:0000256" key="1">
    <source>
        <dbReference type="SAM" id="MobiDB-lite"/>
    </source>
</evidence>
<accession>A0A291B0V8</accession>
<dbReference type="EMBL" id="MF599468">
    <property type="protein sequence ID" value="ATE87129.1"/>
    <property type="molecule type" value="Genomic_DNA"/>
</dbReference>
<evidence type="ECO:0000313" key="2">
    <source>
        <dbReference type="EMBL" id="ATE87129.1"/>
    </source>
</evidence>
<reference evidence="2" key="2">
    <citation type="journal article" date="2017" name="Sci. Rep.">
        <title>Characterization of a new member of Iridoviridae, Shrimp hemocyte iridescent virus (SHIV), found in white leg shrimp (Litopenaeus vannamei).</title>
        <authorList>
            <person name="Qiu L."/>
            <person name="Chen M.M."/>
            <person name="Wan X.Y."/>
            <person name="Li C."/>
            <person name="Zhang Q.L."/>
            <person name="Wang R.Y."/>
            <person name="Cheng D.Y."/>
            <person name="Dong X."/>
            <person name="Yang B."/>
            <person name="Wang X.H."/>
            <person name="Xiang J.H."/>
            <person name="Huang J."/>
        </authorList>
    </citation>
    <scope>NUCLEOTIDE SEQUENCE [LARGE SCALE GENOMIC DNA]</scope>
    <source>
        <strain evidence="2">20141215</strain>
    </source>
</reference>